<dbReference type="InterPro" id="IPR039420">
    <property type="entry name" value="WalR-like"/>
</dbReference>
<accession>A0A1H7EUT6</accession>
<dbReference type="PANTHER" id="PTHR48111">
    <property type="entry name" value="REGULATOR OF RPOS"/>
    <property type="match status" value="1"/>
</dbReference>
<name>A0A1H7EUT6_9SPHI</name>
<dbReference type="PROSITE" id="PS50110">
    <property type="entry name" value="RESPONSE_REGULATORY"/>
    <property type="match status" value="1"/>
</dbReference>
<feature type="modified residue" description="4-aspartylphosphate" evidence="2">
    <location>
        <position position="50"/>
    </location>
</feature>
<dbReference type="InterPro" id="IPR007492">
    <property type="entry name" value="LytTR_DNA-bd_dom"/>
</dbReference>
<dbReference type="Pfam" id="PF04397">
    <property type="entry name" value="LytTR"/>
    <property type="match status" value="1"/>
</dbReference>
<dbReference type="InterPro" id="IPR011006">
    <property type="entry name" value="CheY-like_superfamily"/>
</dbReference>
<evidence type="ECO:0000259" key="3">
    <source>
        <dbReference type="PROSITE" id="PS50110"/>
    </source>
</evidence>
<dbReference type="Proteomes" id="UP000198916">
    <property type="component" value="Unassembled WGS sequence"/>
</dbReference>
<protein>
    <submittedName>
        <fullName evidence="5">Two component transcriptional regulator, LytTR family</fullName>
    </submittedName>
</protein>
<dbReference type="AlphaFoldDB" id="A0A1H7EUT6"/>
<proteinExistence type="predicted"/>
<dbReference type="Gene3D" id="3.40.50.2300">
    <property type="match status" value="1"/>
</dbReference>
<feature type="domain" description="HTH LytTR-type" evidence="4">
    <location>
        <begin position="137"/>
        <end position="241"/>
    </location>
</feature>
<keyword evidence="6" id="KW-1185">Reference proteome</keyword>
<gene>
    <name evidence="5" type="ORF">SAMN05421740_10115</name>
</gene>
<dbReference type="EMBL" id="FNZR01000001">
    <property type="protein sequence ID" value="SEK17663.1"/>
    <property type="molecule type" value="Genomic_DNA"/>
</dbReference>
<feature type="domain" description="Response regulatory" evidence="3">
    <location>
        <begin position="1"/>
        <end position="111"/>
    </location>
</feature>
<reference evidence="6" key="1">
    <citation type="submission" date="2016-10" db="EMBL/GenBank/DDBJ databases">
        <authorList>
            <person name="Varghese N."/>
            <person name="Submissions S."/>
        </authorList>
    </citation>
    <scope>NUCLEOTIDE SEQUENCE [LARGE SCALE GENOMIC DNA]</scope>
    <source>
        <strain evidence="6">Jip14</strain>
    </source>
</reference>
<dbReference type="SMART" id="SM00448">
    <property type="entry name" value="REC"/>
    <property type="match status" value="1"/>
</dbReference>
<dbReference type="SUPFAM" id="SSF52172">
    <property type="entry name" value="CheY-like"/>
    <property type="match status" value="1"/>
</dbReference>
<dbReference type="GO" id="GO:0000976">
    <property type="term" value="F:transcription cis-regulatory region binding"/>
    <property type="evidence" value="ECO:0007669"/>
    <property type="project" value="TreeGrafter"/>
</dbReference>
<dbReference type="InterPro" id="IPR001789">
    <property type="entry name" value="Sig_transdc_resp-reg_receiver"/>
</dbReference>
<organism evidence="5 6">
    <name type="scientific">Parapedobacter koreensis</name>
    <dbReference type="NCBI Taxonomy" id="332977"/>
    <lineage>
        <taxon>Bacteria</taxon>
        <taxon>Pseudomonadati</taxon>
        <taxon>Bacteroidota</taxon>
        <taxon>Sphingobacteriia</taxon>
        <taxon>Sphingobacteriales</taxon>
        <taxon>Sphingobacteriaceae</taxon>
        <taxon>Parapedobacter</taxon>
    </lineage>
</organism>
<evidence type="ECO:0000313" key="6">
    <source>
        <dbReference type="Proteomes" id="UP000198916"/>
    </source>
</evidence>
<dbReference type="STRING" id="332977.SAMN05421740_10115"/>
<dbReference type="GO" id="GO:0006355">
    <property type="term" value="P:regulation of DNA-templated transcription"/>
    <property type="evidence" value="ECO:0007669"/>
    <property type="project" value="TreeGrafter"/>
</dbReference>
<evidence type="ECO:0000256" key="2">
    <source>
        <dbReference type="PROSITE-ProRule" id="PRU00169"/>
    </source>
</evidence>
<evidence type="ECO:0000259" key="4">
    <source>
        <dbReference type="PROSITE" id="PS50930"/>
    </source>
</evidence>
<dbReference type="GO" id="GO:0000156">
    <property type="term" value="F:phosphorelay response regulator activity"/>
    <property type="evidence" value="ECO:0007669"/>
    <property type="project" value="TreeGrafter"/>
</dbReference>
<dbReference type="Gene3D" id="2.40.50.1020">
    <property type="entry name" value="LytTr DNA-binding domain"/>
    <property type="match status" value="1"/>
</dbReference>
<evidence type="ECO:0000313" key="5">
    <source>
        <dbReference type="EMBL" id="SEK17663.1"/>
    </source>
</evidence>
<dbReference type="PROSITE" id="PS50930">
    <property type="entry name" value="HTH_LYTTR"/>
    <property type="match status" value="1"/>
</dbReference>
<sequence>MIIDDEKHAIVTLTYLLEQLEGVELVGAVQDSTLAKAQIENLQPDLLLLDIEMPHMHGFEVLNQFDEIPFQVIFTTAYDRYAIRALKINALDYLLKPIDAEELAQAIQKYERKELLATWEQIAQVSQFKNGQIPDTLALSTQKGLHFIKIPDILYFEANGSYTHVMMTSAEKYLVSKNISMFEEILQDNGLFFRAHKSHLVNLTYIKNYIRGEGGDIVMQDGTYITLSRHKKQEFLQLFKKI</sequence>
<dbReference type="SMART" id="SM00850">
    <property type="entry name" value="LytTR"/>
    <property type="match status" value="1"/>
</dbReference>
<keyword evidence="2" id="KW-0597">Phosphoprotein</keyword>
<dbReference type="Pfam" id="PF00072">
    <property type="entry name" value="Response_reg"/>
    <property type="match status" value="1"/>
</dbReference>
<dbReference type="PANTHER" id="PTHR48111:SF69">
    <property type="entry name" value="RESPONSE REGULATOR RECEIVER"/>
    <property type="match status" value="1"/>
</dbReference>
<keyword evidence="1" id="KW-0238">DNA-binding</keyword>
<dbReference type="GO" id="GO:0005829">
    <property type="term" value="C:cytosol"/>
    <property type="evidence" value="ECO:0007669"/>
    <property type="project" value="TreeGrafter"/>
</dbReference>
<dbReference type="GO" id="GO:0032993">
    <property type="term" value="C:protein-DNA complex"/>
    <property type="evidence" value="ECO:0007669"/>
    <property type="project" value="TreeGrafter"/>
</dbReference>
<evidence type="ECO:0000256" key="1">
    <source>
        <dbReference type="ARBA" id="ARBA00023125"/>
    </source>
</evidence>